<dbReference type="Gene3D" id="2.60.40.10">
    <property type="entry name" value="Immunoglobulins"/>
    <property type="match status" value="13"/>
</dbReference>
<evidence type="ECO:0000256" key="7">
    <source>
        <dbReference type="ARBA" id="ARBA00023136"/>
    </source>
</evidence>
<evidence type="ECO:0000259" key="9">
    <source>
        <dbReference type="Pfam" id="PF17803"/>
    </source>
</evidence>
<dbReference type="HOGENOM" id="CLU_236167_0_0_4"/>
<dbReference type="InterPro" id="IPR018511">
    <property type="entry name" value="Hemolysin-typ_Ca-bd_CS"/>
</dbReference>
<keyword evidence="6" id="KW-0843">Virulence</keyword>
<keyword evidence="4" id="KW-0800">Toxin</keyword>
<dbReference type="InterPro" id="IPR050557">
    <property type="entry name" value="RTX_toxin/Mannuronan_C5-epim"/>
</dbReference>
<keyword evidence="3" id="KW-0964">Secreted</keyword>
<feature type="region of interest" description="Disordered" evidence="8">
    <location>
        <begin position="1"/>
        <end position="21"/>
    </location>
</feature>
<dbReference type="Proteomes" id="UP000006798">
    <property type="component" value="Chromosome 2"/>
</dbReference>
<evidence type="ECO:0000256" key="2">
    <source>
        <dbReference type="ARBA" id="ARBA00004613"/>
    </source>
</evidence>
<protein>
    <submittedName>
        <fullName evidence="10">RTX toxin exported protein RtxA</fullName>
    </submittedName>
</protein>
<dbReference type="Pfam" id="PF17963">
    <property type="entry name" value="Big_9"/>
    <property type="match status" value="1"/>
</dbReference>
<dbReference type="InterPro" id="IPR013783">
    <property type="entry name" value="Ig-like_fold"/>
</dbReference>
<dbReference type="PRINTS" id="PR00313">
    <property type="entry name" value="CABNDNGRPT"/>
</dbReference>
<dbReference type="GO" id="GO:0090729">
    <property type="term" value="F:toxin activity"/>
    <property type="evidence" value="ECO:0007669"/>
    <property type="project" value="UniProtKB-KW"/>
</dbReference>
<evidence type="ECO:0000313" key="11">
    <source>
        <dbReference type="Proteomes" id="UP000006798"/>
    </source>
</evidence>
<proteinExistence type="predicted"/>
<feature type="region of interest" description="Disordered" evidence="8">
    <location>
        <begin position="639"/>
        <end position="664"/>
    </location>
</feature>
<reference evidence="10 11" key="1">
    <citation type="journal article" date="2011" name="J. Bacteriol.">
        <title>Complete genome sequence of the type strain Cupriavidus necator N-1.</title>
        <authorList>
            <person name="Poehlein A."/>
            <person name="Kusian B."/>
            <person name="Friedrich B."/>
            <person name="Daniel R."/>
            <person name="Bowien B."/>
        </authorList>
    </citation>
    <scope>NUCLEOTIDE SEQUENCE [LARGE SCALE GENOMIC DNA]</scope>
    <source>
        <strain evidence="11">ATCC 43291 / DSM 13513 / CCUG 52238 / LMG 8453 / N-1</strain>
    </source>
</reference>
<dbReference type="InterPro" id="IPR001343">
    <property type="entry name" value="Hemolysn_Ca-bd"/>
</dbReference>
<dbReference type="Pfam" id="PF17803">
    <property type="entry name" value="Cadherin_4"/>
    <property type="match status" value="2"/>
</dbReference>
<dbReference type="EMBL" id="CP002878">
    <property type="protein sequence ID" value="AEI79622.1"/>
    <property type="molecule type" value="Genomic_DNA"/>
</dbReference>
<dbReference type="InterPro" id="IPR011049">
    <property type="entry name" value="Serralysin-like_metalloprot_C"/>
</dbReference>
<feature type="domain" description="RapA2 cadherin-like" evidence="9">
    <location>
        <begin position="1762"/>
        <end position="1824"/>
    </location>
</feature>
<dbReference type="Pfam" id="PF00353">
    <property type="entry name" value="HemolysinCabind"/>
    <property type="match status" value="7"/>
</dbReference>
<evidence type="ECO:0000256" key="6">
    <source>
        <dbReference type="ARBA" id="ARBA00023026"/>
    </source>
</evidence>
<dbReference type="PRINTS" id="PR01488">
    <property type="entry name" value="RTXTOXINA"/>
</dbReference>
<dbReference type="NCBIfam" id="TIGR01965">
    <property type="entry name" value="VCBS_repeat"/>
    <property type="match status" value="13"/>
</dbReference>
<dbReference type="InterPro" id="IPR019960">
    <property type="entry name" value="T1SS_VCA0849"/>
</dbReference>
<dbReference type="SUPFAM" id="SSF51120">
    <property type="entry name" value="beta-Roll"/>
    <property type="match status" value="4"/>
</dbReference>
<dbReference type="GeneID" id="34306149"/>
<feature type="region of interest" description="Disordered" evidence="8">
    <location>
        <begin position="867"/>
        <end position="892"/>
    </location>
</feature>
<feature type="region of interest" description="Disordered" evidence="8">
    <location>
        <begin position="1323"/>
        <end position="1348"/>
    </location>
</feature>
<comment type="subcellular location">
    <subcellularLocation>
        <location evidence="1">Membrane</location>
    </subcellularLocation>
    <subcellularLocation>
        <location evidence="2">Secreted</location>
    </subcellularLocation>
</comment>
<name>F8GRG2_CUPNN</name>
<evidence type="ECO:0000313" key="10">
    <source>
        <dbReference type="EMBL" id="AEI79622.1"/>
    </source>
</evidence>
<dbReference type="RefSeq" id="WP_013952334.1">
    <property type="nucleotide sequence ID" value="NC_015723.1"/>
</dbReference>
<feature type="region of interest" description="Disordered" evidence="8">
    <location>
        <begin position="526"/>
        <end position="550"/>
    </location>
</feature>
<dbReference type="GO" id="GO:0005509">
    <property type="term" value="F:calcium ion binding"/>
    <property type="evidence" value="ECO:0007669"/>
    <property type="project" value="InterPro"/>
</dbReference>
<dbReference type="NCBIfam" id="TIGR03661">
    <property type="entry name" value="T1SS_VCA0849"/>
    <property type="match status" value="1"/>
</dbReference>
<feature type="region of interest" description="Disordered" evidence="8">
    <location>
        <begin position="1210"/>
        <end position="1234"/>
    </location>
</feature>
<dbReference type="Gene3D" id="2.150.10.10">
    <property type="entry name" value="Serralysin-like metalloprotease, C-terminal"/>
    <property type="match status" value="5"/>
</dbReference>
<evidence type="ECO:0000256" key="4">
    <source>
        <dbReference type="ARBA" id="ARBA00022656"/>
    </source>
</evidence>
<dbReference type="InterPro" id="IPR040853">
    <property type="entry name" value="RapA2_cadherin-like"/>
</dbReference>
<evidence type="ECO:0000256" key="1">
    <source>
        <dbReference type="ARBA" id="ARBA00004370"/>
    </source>
</evidence>
<accession>F8GRG2</accession>
<sequence length="2333" mass="232173">MATLTGSNGSDSISGTTSADTILSGNGNDYVSAGDGNDYVDAGNGDDIVEGGSGDDTLLGANGKDRVFGGLGNDNLSGGNGTDAVYGGSGDDVIGSIDGSSALYTGDNGGDTLYGDGYDSYADYLLGAGHESARPGNDRIYGGNGDDLIYGDNGNNAALGGDDIIAGGNGKDTIYGEGGNDKISGGAGGDTLSGGSGADVFVYNAVSDSTAAGMDVITDFQRGVDHLDLRPVLGDAGFEWGGRQPTAHGAWFQQSGGNTYVYVDVDGNPATAEMVIKLNGLHELTKSDFAGYDNHAPTAVADTHAIGENNSPNPITGNVLSNDSDVDAGNVLAVANPGTYAGQYGTLTLHADGSYSYELDNGKGQVQALRQGQQVQDTFNYEVSDGQAGAASSLSIRITGANDGATITASASEDKAVTEAGGAGNAETGDASASGKLTVTDVDTGEAHFAAVAPESLAGQYGTFAFDSNTGAWSYTLDNTKADALIAGQQVSDSLTVSSADQSAQQTIKVDITGANDHATISASANEDKAVTESGGAGNTDPGDASASGKLTVTDVDTGEAHFAAVAPESLAGQYGTFAFDSNTGAWSYTLDNTKADALIAGQQVSDSLTVSSADQSAQQTIKVDITGANDHATITASASEDKAVTEAGGAGNTDPGDASASGKLTVTDVDTGEAHFAAVAPESLAGQYGTFSFDSNTGAWSYTLDNTKADALIAGQQVSDSLTVSSADQTAQQTIKVDITGANDHATITASANEDKAVTEAGGAGNTDLGDASASGKLTVTDVDTGEAHFAAVAPESLAGQYGTFSFDSNTGAWSYTLDNTKADALIAGQQVSDSLTVSSADQSAQQTIKVDITGANDHATITASASEDKAVTEAGGAGNTDPGDASASGKLTVTDVDTGEAHFAAVAPESLAGQYGTFSFDSNTGAWSYTLDNTKADALIAGQQVSDSLTVSSADQTAQQTIKVDITGANDHATISASASEDKAVTEAGGAGNAETGDASASGKLTVTDVDTGEAHFAAVAPESLAGQYGTFAFDSNTGAWSYTLDNTKADALIAGQQVSDSLTVSSADQTAQQTIKVDITGANDHATITASASEDKAVTEAGGAGNTDLGDASASGKLTVTDVDTGEAHFAAVAPESLAGQYGTFAFDSNTGAWSYTLDNTKADALIAGQQVSDSLTVSSADQSAQQTIKVDITGANDHATISASANEDKAVTESGGAGNTDPGDASASGKLTVTDVDTGEAHFAAVAPESLAGQYGTFAFDSNTGAWSYTLDNTKADALIAGQQVSDSLTVSSADQSAQQTIKVDITGANDHATITASASEDKAVTEAGGAGNTDPGDASASGKLTVTDVDTGEAHFAAVAPESLAGQYGTFSFDSNTGAWSYTLDNTKADALIAGQQVSDSLTVSSADQTAQQTIKVDITGANDHATITASASEDKAVTEAGGAGNTDLGDASASGKLTVTDVDTGEAHFAAVAPESLAGQYGTFSFDSNTGAWSYTLDNTKADALIAGQQVSDSLTVSSADQTAQQTIKVDITGANDHATISASASEDKAVTEAGGAGNAETGDASASGKLTVTDVDTGEAHFAAVAPESLAGQYGTFNFDSNTGAWSYTLDNTKADALIAGQQVSDSLTVASADQTAQQIIKVNITGANDHATISASANEDKAVTEAGGAGNTDLGDASASGKLTVTDVDTGEAHFAAVAPESLAGQYGTFTFDTNTGAWTYTLDNSKVQFLAAGQHVTDSLSVQSADLTATQAITVNITGANDAAVNAMPTAQVVNEDAPLVFSTTNGNALSISDVDNGSHTVTLSATSGTISLNGFAGLQFLAGDGTSDSTMTFTGSDAAINAALNGLRFVGDKDYAGAATLQMQTSDGASVDSDSVAIAINPVNDAPVAAADVIYASNNTNGILIPVSALLGNDGDVDGMALSVIALGSATGAVSNLAFAPGTNNSYVMFNTDNGASGSFSYTIYDGAGGTSTATVTVNVSSTNGSADVSLAGLNYQASYLDGGSNSDALTGGATGDVFIGGNAADTLKGGTGDDVLRGGIGDDTLDGGTGIDMLDFSDASGAVTFTLTQSGSGTLVNLTSVGLDRDTYSNMEGVIGSRFSDTLTGSSSGDIIRAGAGNDTIDGGAGIDLLDFSDATGAISLTLTQSSSATALNLVAVGLGTDSYKNMEGVIGSAFNDNLIGSSGIDVLRGGAGDDNLTGGGGNDTLIGGAGVDTLTGGAGSDTFAFLRADSASVDKVTDFDRAPVAAGGDVLDLSDLLSGVTVTAANAGQFIRLSEVDGNTVVSLDRDGSGTAAAFQDVAVLQGVVGLDLNTLLSNGNIHTA</sequence>
<dbReference type="KEGG" id="cnc:CNE_2c06450"/>
<gene>
    <name evidence="10" type="primary">rtxA</name>
    <name evidence="10" type="ordered locus">CNE_2c06450</name>
</gene>
<dbReference type="GO" id="GO:0016020">
    <property type="term" value="C:membrane"/>
    <property type="evidence" value="ECO:0007669"/>
    <property type="project" value="UniProtKB-SubCell"/>
</dbReference>
<keyword evidence="5" id="KW-0677">Repeat</keyword>
<feature type="region of interest" description="Disordered" evidence="8">
    <location>
        <begin position="980"/>
        <end position="1003"/>
    </location>
</feature>
<feature type="domain" description="RapA2 cadherin-like" evidence="9">
    <location>
        <begin position="294"/>
        <end position="357"/>
    </location>
</feature>
<evidence type="ECO:0000256" key="5">
    <source>
        <dbReference type="ARBA" id="ARBA00022737"/>
    </source>
</evidence>
<dbReference type="InterPro" id="IPR003995">
    <property type="entry name" value="RTX_toxin_determinant-A"/>
</dbReference>
<keyword evidence="7" id="KW-0472">Membrane</keyword>
<dbReference type="PROSITE" id="PS00330">
    <property type="entry name" value="HEMOLYSIN_CALCIUM"/>
    <property type="match status" value="7"/>
</dbReference>
<dbReference type="PANTHER" id="PTHR38340:SF1">
    <property type="entry name" value="S-LAYER PROTEIN"/>
    <property type="match status" value="1"/>
</dbReference>
<dbReference type="InterPro" id="IPR010221">
    <property type="entry name" value="VCBS_dom"/>
</dbReference>
<feature type="region of interest" description="Disordered" evidence="8">
    <location>
        <begin position="1549"/>
        <end position="1573"/>
    </location>
</feature>
<organism evidence="10 11">
    <name type="scientific">Cupriavidus necator (strain ATCC 43291 / DSM 13513 / CCUG 52238 / LMG 8453 / N-1)</name>
    <name type="common">Ralstonia eutropha</name>
    <dbReference type="NCBI Taxonomy" id="1042878"/>
    <lineage>
        <taxon>Bacteria</taxon>
        <taxon>Pseudomonadati</taxon>
        <taxon>Pseudomonadota</taxon>
        <taxon>Betaproteobacteria</taxon>
        <taxon>Burkholderiales</taxon>
        <taxon>Burkholderiaceae</taxon>
        <taxon>Cupriavidus</taxon>
    </lineage>
</organism>
<dbReference type="GO" id="GO:0005576">
    <property type="term" value="C:extracellular region"/>
    <property type="evidence" value="ECO:0007669"/>
    <property type="project" value="UniProtKB-SubCell"/>
</dbReference>
<dbReference type="PANTHER" id="PTHR38340">
    <property type="entry name" value="S-LAYER PROTEIN"/>
    <property type="match status" value="1"/>
</dbReference>
<evidence type="ECO:0000256" key="8">
    <source>
        <dbReference type="SAM" id="MobiDB-lite"/>
    </source>
</evidence>
<evidence type="ECO:0000256" key="3">
    <source>
        <dbReference type="ARBA" id="ARBA00022525"/>
    </source>
</evidence>